<reference evidence="2 3" key="1">
    <citation type="submission" date="2016-07" db="EMBL/GenBank/DDBJ databases">
        <title>Draft genome of the white-rot fungus Obba rivulosa 3A-2.</title>
        <authorList>
            <consortium name="DOE Joint Genome Institute"/>
            <person name="Miettinen O."/>
            <person name="Riley R."/>
            <person name="Acob R."/>
            <person name="Barry K."/>
            <person name="Cullen D."/>
            <person name="De Vries R."/>
            <person name="Hainaut M."/>
            <person name="Hatakka A."/>
            <person name="Henrissat B."/>
            <person name="Hilden K."/>
            <person name="Kuo R."/>
            <person name="Labutti K."/>
            <person name="Lipzen A."/>
            <person name="Makela M.R."/>
            <person name="Sandor L."/>
            <person name="Spatafora J.W."/>
            <person name="Grigoriev I.V."/>
            <person name="Hibbett D.S."/>
        </authorList>
    </citation>
    <scope>NUCLEOTIDE SEQUENCE [LARGE SCALE GENOMIC DNA]</scope>
    <source>
        <strain evidence="2 3">3A-2</strain>
    </source>
</reference>
<feature type="region of interest" description="Disordered" evidence="1">
    <location>
        <begin position="54"/>
        <end position="114"/>
    </location>
</feature>
<gene>
    <name evidence="2" type="ORF">OBBRIDRAFT_883448</name>
</gene>
<name>A0A8E2J859_9APHY</name>
<dbReference type="Proteomes" id="UP000250043">
    <property type="component" value="Unassembled WGS sequence"/>
</dbReference>
<keyword evidence="3" id="KW-1185">Reference proteome</keyword>
<sequence>MSARILRHARVTQALCSANVVAPARRCYSALAIAQHLPHVDQDTRPYDTLVDTRDAPFASSSSSTLQAEVRVEQVAEQPPPPKKKHAKKKKQPVKHAEQIPDFPEVPSRDPLSPSKAELHLAAIQAAGLEPTLNDLNRLQPKHHPPITSPRFALKYNELVDTICRTFSREQLRRLITLADLDPLWSRLSRKKVEYAETIIEEIWGWPKLAEVERALRDRTEVSQETIPVTASQLFLILGRDGIDLLELSKQCNVHIALLTHPLSLRVEGLRGALKRLRDRVTDIKESIVEVTFQLPSRQAIRPDMIQRISRLGGAYIENLDTEGKIKICAKDFRTLSIAKRLASRAAYELNESARTPILAYAPASKSSESVPALLFPRTYSMYPFLSPRLLPWTMNTSGAFRVRRVGEWLKQGAVEHIHITGGLAGGMGRILTPTQQSVDLDRVLLDALPEQVEPQVERNRSYKASIGHMLFTTRSTGQRATILPPLEGQHDITRVLKWIAEGHVQSSFLPSLPPSLMGSAPQRQKIIHRLVYHVLRKPGSNPAETSERSSVYAQSTKVLSFEVVLPQTYYDSDSATSNDHPDVILADAQCWVGIEAKVDIMMPDRPMDMRLTALDKSNIDANQQPQELQAYISGLREFLVDPQPTATQPDPPLTLMFENESFILHTSATVRHSEELVTCTPGPAFGAVTESVLDLESNYKSTHCEIFCEDHASPNAWRNFLGHCDFLTTSTFVPVGVRRVEESINDVY</sequence>
<organism evidence="2 3">
    <name type="scientific">Obba rivulosa</name>
    <dbReference type="NCBI Taxonomy" id="1052685"/>
    <lineage>
        <taxon>Eukaryota</taxon>
        <taxon>Fungi</taxon>
        <taxon>Dikarya</taxon>
        <taxon>Basidiomycota</taxon>
        <taxon>Agaricomycotina</taxon>
        <taxon>Agaricomycetes</taxon>
        <taxon>Polyporales</taxon>
        <taxon>Gelatoporiaceae</taxon>
        <taxon>Obba</taxon>
    </lineage>
</organism>
<dbReference type="OrthoDB" id="3362817at2759"/>
<evidence type="ECO:0000313" key="2">
    <source>
        <dbReference type="EMBL" id="OCH96202.1"/>
    </source>
</evidence>
<evidence type="ECO:0000313" key="3">
    <source>
        <dbReference type="Proteomes" id="UP000250043"/>
    </source>
</evidence>
<dbReference type="AlphaFoldDB" id="A0A8E2J859"/>
<dbReference type="EMBL" id="KV722332">
    <property type="protein sequence ID" value="OCH96202.1"/>
    <property type="molecule type" value="Genomic_DNA"/>
</dbReference>
<accession>A0A8E2J859</accession>
<protein>
    <submittedName>
        <fullName evidence="2">Uncharacterized protein</fullName>
    </submittedName>
</protein>
<feature type="compositionally biased region" description="Basic residues" evidence="1">
    <location>
        <begin position="82"/>
        <end position="94"/>
    </location>
</feature>
<evidence type="ECO:0000256" key="1">
    <source>
        <dbReference type="SAM" id="MobiDB-lite"/>
    </source>
</evidence>
<proteinExistence type="predicted"/>